<proteinExistence type="predicted"/>
<gene>
    <name evidence="1" type="primary">P51</name>
    <name evidence="1" type="ORF">APSE0707</name>
</gene>
<protein>
    <submittedName>
        <fullName evidence="1">Uncharacterized protein P51</fullName>
    </submittedName>
</protein>
<dbReference type="Gene3D" id="3.90.320.10">
    <property type="match status" value="1"/>
</dbReference>
<dbReference type="EMBL" id="DQ092614">
    <property type="protein sequence ID" value="ABA29383.1"/>
    <property type="molecule type" value="Genomic_DNA"/>
</dbReference>
<evidence type="ECO:0000313" key="1">
    <source>
        <dbReference type="EMBL" id="ABA29383.1"/>
    </source>
</evidence>
<sequence>MKNPKAFYPMINQRVAMAEHAKLAPSSAHRWLKCPGSAALEATLPDKTSPFAEEGSAAHALAESILKRRQNLYSEGCRQTYGFDAKEYIGTYPLLKANSPQVDEEMIEHVQTYIDTVWQLANGKMLQVEERVDFSAVIGVDNSFGTADAIIVSSDELQIHDLKYGKGVKVDAQKNEQLMLYALGALQQFDLVYDFKTVRLFIHQPRLNHLSEWALSVDELKDFGEQAKSGAQKAMKMATLAELSGLDALPDSAFSPGAKQCLFCKAKGGLCFAQAQFVHNEVKGDFVDLTQPLASQLSDAPKRITLLTPEQMAKLYPHVDLIESFCKALRNRVAEALHTGQSVPGFKLVTGKQGNRTWGDEREAETLLKGAKLKQEQIYHKKIISPPQAEKLLKKDKPHRWAKLEALIERADGKPVIAPESDPRPAIITTPLNDFDDVTEAALVDKSI</sequence>
<dbReference type="InterPro" id="IPR011604">
    <property type="entry name" value="PDDEXK-like_dom_sf"/>
</dbReference>
<dbReference type="InterPro" id="IPR021229">
    <property type="entry name" value="DUF2800"/>
</dbReference>
<dbReference type="Pfam" id="PF10926">
    <property type="entry name" value="DUF2800"/>
    <property type="match status" value="1"/>
</dbReference>
<reference evidence="1" key="1">
    <citation type="journal article" date="2005" name="Proc. Natl. Acad. Sci. U.S.A.">
        <title>The players in a mutualistic symbiosis: insects, bacteria, viruses, and virulence genes.</title>
        <authorList>
            <person name="Moran N.A."/>
            <person name="Degnan P.H."/>
            <person name="Santos S.R."/>
            <person name="Dunbar H.E."/>
            <person name="Ochman H."/>
        </authorList>
    </citation>
    <scope>NUCLEOTIDE SEQUENCE</scope>
</reference>
<accession>Q3LZQ1</accession>
<organism evidence="1">
    <name type="scientific">Bacteriophage APSE-2</name>
    <dbReference type="NCBI Taxonomy" id="340054"/>
    <lineage>
        <taxon>Viruses</taxon>
        <taxon>Duplodnaviria</taxon>
        <taxon>Heunggongvirae</taxon>
        <taxon>Uroviricota</taxon>
        <taxon>Caudoviricetes</taxon>
        <taxon>Sendosyvirus</taxon>
        <taxon>Sendosyvirus APSE2</taxon>
    </lineage>
</organism>
<name>Q3LZQ1_9CAUD</name>